<dbReference type="AlphaFoldDB" id="A0A218X086"/>
<dbReference type="PANTHER" id="PTHR21736">
    <property type="entry name" value="VERNALIZATION-INSENSITIVE PROTEIN 3"/>
    <property type="match status" value="1"/>
</dbReference>
<keyword evidence="2" id="KW-0479">Metal-binding</keyword>
<evidence type="ECO:0000256" key="3">
    <source>
        <dbReference type="ARBA" id="ARBA00022771"/>
    </source>
</evidence>
<dbReference type="PANTHER" id="PTHR21736:SF20">
    <property type="entry name" value="PROTEIN OBERON 4"/>
    <property type="match status" value="1"/>
</dbReference>
<dbReference type="Pfam" id="PF16312">
    <property type="entry name" value="Oberon_cc"/>
    <property type="match status" value="1"/>
</dbReference>
<feature type="region of interest" description="Disordered" evidence="8">
    <location>
        <begin position="1"/>
        <end position="369"/>
    </location>
</feature>
<feature type="compositionally biased region" description="Basic and acidic residues" evidence="8">
    <location>
        <begin position="49"/>
        <end position="104"/>
    </location>
</feature>
<keyword evidence="4" id="KW-0862">Zinc</keyword>
<evidence type="ECO:0000313" key="11">
    <source>
        <dbReference type="EMBL" id="OWM78384.1"/>
    </source>
</evidence>
<dbReference type="Proteomes" id="UP000197138">
    <property type="component" value="Unassembled WGS sequence"/>
</dbReference>
<organism evidence="11 12">
    <name type="scientific">Punica granatum</name>
    <name type="common">Pomegranate</name>
    <dbReference type="NCBI Taxonomy" id="22663"/>
    <lineage>
        <taxon>Eukaryota</taxon>
        <taxon>Viridiplantae</taxon>
        <taxon>Streptophyta</taxon>
        <taxon>Embryophyta</taxon>
        <taxon>Tracheophyta</taxon>
        <taxon>Spermatophyta</taxon>
        <taxon>Magnoliopsida</taxon>
        <taxon>eudicotyledons</taxon>
        <taxon>Gunneridae</taxon>
        <taxon>Pentapetalae</taxon>
        <taxon>rosids</taxon>
        <taxon>malvids</taxon>
        <taxon>Myrtales</taxon>
        <taxon>Lythraceae</taxon>
        <taxon>Punica</taxon>
    </lineage>
</organism>
<keyword evidence="5 7" id="KW-0175">Coiled coil</keyword>
<dbReference type="CDD" id="cd15612">
    <property type="entry name" value="PHD_OBE1_like"/>
    <property type="match status" value="1"/>
</dbReference>
<evidence type="ECO:0000259" key="9">
    <source>
        <dbReference type="Pfam" id="PF07227"/>
    </source>
</evidence>
<dbReference type="GO" id="GO:0008270">
    <property type="term" value="F:zinc ion binding"/>
    <property type="evidence" value="ECO:0007669"/>
    <property type="project" value="UniProtKB-KW"/>
</dbReference>
<name>A0A218X086_PUNGR</name>
<dbReference type="GO" id="GO:0010492">
    <property type="term" value="P:maintenance of shoot apical meristem identity"/>
    <property type="evidence" value="ECO:0007669"/>
    <property type="project" value="TreeGrafter"/>
</dbReference>
<dbReference type="PRINTS" id="PR01544">
    <property type="entry name" value="ARATH130DUF"/>
</dbReference>
<gene>
    <name evidence="11" type="ORF">CDL15_Pgr016108</name>
</gene>
<evidence type="ECO:0000256" key="8">
    <source>
        <dbReference type="SAM" id="MobiDB-lite"/>
    </source>
</evidence>
<feature type="compositionally biased region" description="Low complexity" evidence="8">
    <location>
        <begin position="19"/>
        <end position="35"/>
    </location>
</feature>
<dbReference type="GO" id="GO:0010071">
    <property type="term" value="P:root meristem specification"/>
    <property type="evidence" value="ECO:0007669"/>
    <property type="project" value="TreeGrafter"/>
</dbReference>
<evidence type="ECO:0000256" key="5">
    <source>
        <dbReference type="ARBA" id="ARBA00023054"/>
    </source>
</evidence>
<proteinExistence type="predicted"/>
<feature type="compositionally biased region" description="Basic and acidic residues" evidence="8">
    <location>
        <begin position="155"/>
        <end position="210"/>
    </location>
</feature>
<feature type="domain" description="Oberon-like PHD finger" evidence="9">
    <location>
        <begin position="832"/>
        <end position="955"/>
    </location>
</feature>
<feature type="region of interest" description="Disordered" evidence="8">
    <location>
        <begin position="383"/>
        <end position="422"/>
    </location>
</feature>
<dbReference type="InterPro" id="IPR032535">
    <property type="entry name" value="Oberon_CC"/>
</dbReference>
<feature type="compositionally biased region" description="Low complexity" evidence="8">
    <location>
        <begin position="316"/>
        <end position="331"/>
    </location>
</feature>
<evidence type="ECO:0000256" key="6">
    <source>
        <dbReference type="ARBA" id="ARBA00023242"/>
    </source>
</evidence>
<evidence type="ECO:0008006" key="13">
    <source>
        <dbReference type="Google" id="ProtNLM"/>
    </source>
</evidence>
<evidence type="ECO:0000256" key="2">
    <source>
        <dbReference type="ARBA" id="ARBA00022723"/>
    </source>
</evidence>
<feature type="compositionally biased region" description="Basic and acidic residues" evidence="8">
    <location>
        <begin position="233"/>
        <end position="262"/>
    </location>
</feature>
<feature type="compositionally biased region" description="Basic and acidic residues" evidence="8">
    <location>
        <begin position="301"/>
        <end position="310"/>
    </location>
</feature>
<evidence type="ECO:0000256" key="4">
    <source>
        <dbReference type="ARBA" id="ARBA00022833"/>
    </source>
</evidence>
<dbReference type="EMBL" id="MTKT01002495">
    <property type="protein sequence ID" value="OWM78384.1"/>
    <property type="molecule type" value="Genomic_DNA"/>
</dbReference>
<dbReference type="GO" id="GO:0010078">
    <property type="term" value="P:maintenance of root meristem identity"/>
    <property type="evidence" value="ECO:0007669"/>
    <property type="project" value="TreeGrafter"/>
</dbReference>
<feature type="compositionally biased region" description="Polar residues" evidence="8">
    <location>
        <begin position="627"/>
        <end position="645"/>
    </location>
</feature>
<feature type="compositionally biased region" description="Polar residues" evidence="8">
    <location>
        <begin position="211"/>
        <end position="231"/>
    </location>
</feature>
<keyword evidence="3" id="KW-0863">Zinc-finger</keyword>
<dbReference type="InterPro" id="IPR004082">
    <property type="entry name" value="OBERON"/>
</dbReference>
<evidence type="ECO:0000313" key="12">
    <source>
        <dbReference type="Proteomes" id="UP000197138"/>
    </source>
</evidence>
<dbReference type="InterPro" id="IPR032881">
    <property type="entry name" value="Oberon-like_PHD"/>
</dbReference>
<dbReference type="GO" id="GO:0005634">
    <property type="term" value="C:nucleus"/>
    <property type="evidence" value="ECO:0007669"/>
    <property type="project" value="UniProtKB-SubCell"/>
</dbReference>
<comment type="subcellular location">
    <subcellularLocation>
        <location evidence="1">Nucleus</location>
    </subcellularLocation>
</comment>
<feature type="region of interest" description="Disordered" evidence="8">
    <location>
        <begin position="610"/>
        <end position="650"/>
    </location>
</feature>
<evidence type="ECO:0000256" key="1">
    <source>
        <dbReference type="ARBA" id="ARBA00004123"/>
    </source>
</evidence>
<reference evidence="12" key="1">
    <citation type="journal article" date="2017" name="Plant J.">
        <title>The pomegranate (Punica granatum L.) genome and the genomics of punicalagin biosynthesis.</title>
        <authorList>
            <person name="Qin G."/>
            <person name="Xu C."/>
            <person name="Ming R."/>
            <person name="Tang H."/>
            <person name="Guyot R."/>
            <person name="Kramer E.M."/>
            <person name="Hu Y."/>
            <person name="Yi X."/>
            <person name="Qi Y."/>
            <person name="Xu X."/>
            <person name="Gao Z."/>
            <person name="Pan H."/>
            <person name="Jian J."/>
            <person name="Tian Y."/>
            <person name="Yue Z."/>
            <person name="Xu Y."/>
        </authorList>
    </citation>
    <scope>NUCLEOTIDE SEQUENCE [LARGE SCALE GENOMIC DNA]</scope>
    <source>
        <strain evidence="12">cv. Dabenzi</strain>
    </source>
</reference>
<keyword evidence="6" id="KW-0539">Nucleus</keyword>
<evidence type="ECO:0000259" key="10">
    <source>
        <dbReference type="Pfam" id="PF16312"/>
    </source>
</evidence>
<accession>A0A218X086</accession>
<feature type="domain" description="Oberon coiled-coil region" evidence="10">
    <location>
        <begin position="1088"/>
        <end position="1207"/>
    </location>
</feature>
<dbReference type="InterPro" id="IPR047578">
    <property type="entry name" value="OBE1-like_PHD"/>
</dbReference>
<feature type="coiled-coil region" evidence="7">
    <location>
        <begin position="1134"/>
        <end position="1216"/>
    </location>
</feature>
<comment type="caution">
    <text evidence="11">The sequence shown here is derived from an EMBL/GenBank/DDBJ whole genome shotgun (WGS) entry which is preliminary data.</text>
</comment>
<dbReference type="Pfam" id="PF07227">
    <property type="entry name" value="PHD_Oberon"/>
    <property type="match status" value="1"/>
</dbReference>
<dbReference type="GO" id="GO:0010468">
    <property type="term" value="P:regulation of gene expression"/>
    <property type="evidence" value="ECO:0007669"/>
    <property type="project" value="TreeGrafter"/>
</dbReference>
<evidence type="ECO:0000256" key="7">
    <source>
        <dbReference type="SAM" id="Coils"/>
    </source>
</evidence>
<protein>
    <recommendedName>
        <fullName evidence="13">Protein OBERON 4</fullName>
    </recommendedName>
</protein>
<sequence>MKRLRSTDDLDSYGDKSSNRSSSSSHRSFYYSKPSEAPHKGLPTSSSSRYDRDRPVDEDGRDSSRSLRKRSDHDLESFDRRKGPGFDRYSERKGYGGDFAERDGYSGYRGLIHRSESFSGSKREFPKGYRSQRDRSRHEGSASTSSWQRIGNMGKDFDEIRGVRGSFMEDRERKGLREVRSPSRSKDSGSEQSKKGFRDGKARESDKEKSPSMSRGDSGNELLSKSRSPSNRFIDRRVKEKERSPSCSSERSRSVEAKKNEDVQVECGSTSEMEEGELEPETKLGPDPVAEAGRGNGMASLRRDEQKADEDLPDQSKSTGSSTPSGSSCGSGDEDDSEVGKQEETVKPVDKESAKGCEQEVNGHPAVEVQTGMEVVREYNQENAIDPEAKTGDVAVMDSSKGVREERAVPEGSSRLPREGSTLDFMDKGKSIAVAVTDYMESVEISASIKDESRDETLNKEICLEGPSARGFELFSSSPVRKPEKSDQSGFNKLKEEKRLLEPLDLSLSLPNVLLPIGAPETSAPASPSQGRSVQSWSTFRTNSDAFTMSMSFSGSQSFFHNPSCSLTQNEMDFEKSVGSRPIFGGVDWEGLAQNESKHKEVPQYPRMHGQNQNGSVHAPQGEHIGSNGQLMHGQNQNVRASEGSSKMHKGLERQLIFQKQIPGQSKIHDEAKSPAQSVGSHEIGSSYSFERKRAMIRDKNVGGLHRTASLKEGEQIWFGGVEFFEAIIEKIITEPISEMARKFHEMRGDVVASMKDRAREIMLNPDKHGQLLAFQKALQNRSDITLEALLNCNRTQLEILVAMRTGLSDFLQPSSGISSSDLAEVFLNLKCRNLACRSALPVNECDCKVCGPRNGFCSDCMCLVCSKFDLASNTCKWVGCDVCLHWCHVDCALRESYIRNGQSATSAQGATEMQFHCVACDHPSEMFGFVKEVFQNFAREWTAENLYRELEYVKRIFHGSKDIRGRRLYEIADQLLPRLGSKANLAEIYSYIMSFLNGKLPIVQFSVDNVYKDSSGHLGHVLSDKGLQLRVLENGDSSKFGNTVPSGSEQGRGGNGVLGAKQDMVWVKSVYSEKAPLQMEHGNTLLPSSNLDRNEKLTSASDLQRSSQKPVFDELDSIIKIKRAEASMFQSRADDARREAEGLKRIAMAKNEKIEEEYAARIAKLRIAEAEEDRKQKFEELQALERAHRDYFNMKLRMEADIKDLLLKMESTKRNLAI</sequence>
<feature type="compositionally biased region" description="Basic and acidic residues" evidence="8">
    <location>
        <begin position="113"/>
        <end position="140"/>
    </location>
</feature>
<feature type="compositionally biased region" description="Basic and acidic residues" evidence="8">
    <location>
        <begin position="1"/>
        <end position="18"/>
    </location>
</feature>
<feature type="compositionally biased region" description="Basic and acidic residues" evidence="8">
    <location>
        <begin position="338"/>
        <end position="358"/>
    </location>
</feature>